<dbReference type="InterPro" id="IPR029058">
    <property type="entry name" value="AB_hydrolase_fold"/>
</dbReference>
<dbReference type="GO" id="GO:0006508">
    <property type="term" value="P:proteolysis"/>
    <property type="evidence" value="ECO:0007669"/>
    <property type="project" value="InterPro"/>
</dbReference>
<dbReference type="Proteomes" id="UP000321150">
    <property type="component" value="Unassembled WGS sequence"/>
</dbReference>
<dbReference type="GO" id="GO:0004252">
    <property type="term" value="F:serine-type endopeptidase activity"/>
    <property type="evidence" value="ECO:0007669"/>
    <property type="project" value="TreeGrafter"/>
</dbReference>
<comment type="caution">
    <text evidence="3">The sequence shown here is derived from an EMBL/GenBank/DDBJ whole genome shotgun (WGS) entry which is preliminary data.</text>
</comment>
<evidence type="ECO:0000259" key="2">
    <source>
        <dbReference type="Pfam" id="PF00326"/>
    </source>
</evidence>
<dbReference type="PANTHER" id="PTHR42776">
    <property type="entry name" value="SERINE PEPTIDASE S9 FAMILY MEMBER"/>
    <property type="match status" value="1"/>
</dbReference>
<dbReference type="SUPFAM" id="SSF53474">
    <property type="entry name" value="alpha/beta-Hydrolases"/>
    <property type="match status" value="1"/>
</dbReference>
<dbReference type="SUPFAM" id="SSF82171">
    <property type="entry name" value="DPP6 N-terminal domain-like"/>
    <property type="match status" value="1"/>
</dbReference>
<dbReference type="EMBL" id="BJYI01000020">
    <property type="protein sequence ID" value="GEN73751.1"/>
    <property type="molecule type" value="Genomic_DNA"/>
</dbReference>
<reference evidence="3 4" key="1">
    <citation type="submission" date="2019-07" db="EMBL/GenBank/DDBJ databases">
        <title>Whole genome shotgun sequence of Chryseobacterium lathyri NBRC 105250.</title>
        <authorList>
            <person name="Hosoyama A."/>
            <person name="Uohara A."/>
            <person name="Ohji S."/>
            <person name="Ichikawa N."/>
        </authorList>
    </citation>
    <scope>NUCLEOTIDE SEQUENCE [LARGE SCALE GENOMIC DNA]</scope>
    <source>
        <strain evidence="3 4">NBRC 105250</strain>
    </source>
</reference>
<dbReference type="OrthoDB" id="9812921at2"/>
<feature type="domain" description="Peptidase S9 prolyl oligopeptidase catalytic" evidence="2">
    <location>
        <begin position="641"/>
        <end position="819"/>
    </location>
</feature>
<dbReference type="PANTHER" id="PTHR42776:SF4">
    <property type="entry name" value="ACYLAMINO-ACID-RELEASING ENZYME"/>
    <property type="match status" value="1"/>
</dbReference>
<evidence type="ECO:0000313" key="3">
    <source>
        <dbReference type="EMBL" id="GEN73751.1"/>
    </source>
</evidence>
<sequence>MKATKLFFAVFYLVFPLFLYGQNTNSQWYQVFNKTVTKNGKWLYFVKYYENGKQEGVLQNGSTLKMMVFENPNNVYLDDKVFILRNNDNTVFIRNLKKQEELQFQNISDFTYDPDTGNTILTTPGKDISIVDNTGSIRYKSTAIEKTVIAKGNLWIRKKNVISLLNLKNLKEKIITDNFQIWTVLKETVSPEEKLIKLLLKKDSIFLTRFYDFDGHLQLEKNLPSVIANYPIYNFASSHLTASKQPFKEQLKNIDTLEVWSSQDMGLKPKIMKYKAQAYTDLILDLNTGKQYDNPYIFGATRSSLIFGNNVILDFYDLENDDFMEEITPPTFRLRDIKSGKTIFSVDRIDGQYFHVAKKFNQLFYFKNKDWWMYDYDKRKAVNLTVDLGTNFYQFNRLNEKVTIAISRLFLSKDNKKVFLTDENDIWKYDLTTNKAIRLTHSVDKHISYRILNNSFNEPVQRLAGTKSSEIDENFLLLDISKDDGSAQALAVYRDQKIDIIEALNANTISQLVYSENAVTYVTENGNEPYVLKLYNFNSKKKSTVYLSNKEIFEPSLFPRTKVHFWKGKDEESNYCSVVLPPDYNTSKKYPVIVRIYENEAKGYKDFVYPSYYNQNGFNRSLFAMNGYIILLPRIIYKQNEPGQSALSGIETAISKMASIYNIDLNRIGIIGHSFGGFEVNYLVSHSNIFKAAISGASISDITASYFSMNQNSLRPDIYRYTDQSFRFTGSFYDIKDVYYETNPIFHADKINTPLLLWAGKEDYHVNWNQSVSMFIALQSLKKDSKLLLFPKEVHVLLKKENQKEATIRFIQWFDYYLKDYKRPPWFN</sequence>
<dbReference type="Gene3D" id="3.40.50.1820">
    <property type="entry name" value="alpha/beta hydrolase"/>
    <property type="match status" value="1"/>
</dbReference>
<keyword evidence="1" id="KW-0378">Hydrolase</keyword>
<name>A0A511YEY1_9FLAO</name>
<dbReference type="InterPro" id="IPR001375">
    <property type="entry name" value="Peptidase_S9_cat"/>
</dbReference>
<dbReference type="AlphaFoldDB" id="A0A511YEY1"/>
<accession>A0A511YEY1</accession>
<organism evidence="3 4">
    <name type="scientific">Chryseobacterium lathyri</name>
    <dbReference type="NCBI Taxonomy" id="395933"/>
    <lineage>
        <taxon>Bacteria</taxon>
        <taxon>Pseudomonadati</taxon>
        <taxon>Bacteroidota</taxon>
        <taxon>Flavobacteriia</taxon>
        <taxon>Flavobacteriales</taxon>
        <taxon>Weeksellaceae</taxon>
        <taxon>Chryseobacterium group</taxon>
        <taxon>Chryseobacterium</taxon>
    </lineage>
</organism>
<proteinExistence type="predicted"/>
<evidence type="ECO:0000313" key="4">
    <source>
        <dbReference type="Proteomes" id="UP000321150"/>
    </source>
</evidence>
<dbReference type="RefSeq" id="WP_111960583.1">
    <property type="nucleotide sequence ID" value="NZ_BJYI01000020.1"/>
</dbReference>
<gene>
    <name evidence="3" type="ORF">CLA01_38230</name>
</gene>
<protein>
    <recommendedName>
        <fullName evidence="2">Peptidase S9 prolyl oligopeptidase catalytic domain-containing protein</fullName>
    </recommendedName>
</protein>
<evidence type="ECO:0000256" key="1">
    <source>
        <dbReference type="ARBA" id="ARBA00022801"/>
    </source>
</evidence>
<dbReference type="Pfam" id="PF00326">
    <property type="entry name" value="Peptidase_S9"/>
    <property type="match status" value="1"/>
</dbReference>